<dbReference type="Proteomes" id="UP001326613">
    <property type="component" value="Chromosome"/>
</dbReference>
<dbReference type="InterPro" id="IPR023401">
    <property type="entry name" value="ODC_N"/>
</dbReference>
<organism evidence="1 2">
    <name type="scientific">Candidatus Trichorickettsia mobilis</name>
    <dbReference type="NCBI Taxonomy" id="1346319"/>
    <lineage>
        <taxon>Bacteria</taxon>
        <taxon>Pseudomonadati</taxon>
        <taxon>Pseudomonadota</taxon>
        <taxon>Alphaproteobacteria</taxon>
        <taxon>Rickettsiales</taxon>
        <taxon>Rickettsiaceae</taxon>
        <taxon>Rickettsieae</taxon>
        <taxon>Candidatus Trichorickettsia</taxon>
    </lineage>
</organism>
<accession>A0ABZ0UTR6</accession>
<dbReference type="InterPro" id="IPR003462">
    <property type="entry name" value="ODC_Mu_crystall"/>
</dbReference>
<dbReference type="InterPro" id="IPR036291">
    <property type="entry name" value="NAD(P)-bd_dom_sf"/>
</dbReference>
<protein>
    <submittedName>
        <fullName evidence="1">Ornithine cyclodeaminase family protein</fullName>
    </submittedName>
</protein>
<dbReference type="EMBL" id="CP112932">
    <property type="protein sequence ID" value="WPY01429.1"/>
    <property type="molecule type" value="Genomic_DNA"/>
</dbReference>
<sequence length="297" mass="32207">MKIFNLDQIQNSISIARDLEELINSQKTAFMDYSAGLYDVPLPMQFIFLQEESDCHIKGGYRQGSSNFAIKIAGSSKFGNNGTMLIFYVASCELKAILQDKGYLTTLRTAIAGIIILDLIPWKAQNIGIIGGGNLAKQLYELLIIKYSQVNVMLYARNKAKALAIGEFACNSAEDLIAKCDVVFTTTASLELIIHTIPESKNKAIIGLGSDDEHKSEISLQLFSEADIVIVDSKMQAAKFGDVSRALKAGIVPKDALMELGAVLKSGIAENAKIIIADFSGIGAQDVAMAEFVLSRL</sequence>
<reference evidence="1 2" key="1">
    <citation type="submission" date="2022-10" db="EMBL/GenBank/DDBJ databases">
        <title>Host association and intracellularity evolved multiple times independently in the Rickettsiales.</title>
        <authorList>
            <person name="Castelli M."/>
            <person name="Nardi T."/>
            <person name="Gammuto L."/>
            <person name="Bellinzona G."/>
            <person name="Sabaneyeva E."/>
            <person name="Potekhin A."/>
            <person name="Serra V."/>
            <person name="Petroni G."/>
            <person name="Sassera D."/>
        </authorList>
    </citation>
    <scope>NUCLEOTIDE SEQUENCE [LARGE SCALE GENOMIC DNA]</scope>
    <source>
        <strain evidence="1 2">Kr 154-4</strain>
    </source>
</reference>
<gene>
    <name evidence="1" type="ORF">Trichorick_01342</name>
</gene>
<name>A0ABZ0UTR6_9RICK</name>
<keyword evidence="2" id="KW-1185">Reference proteome</keyword>
<dbReference type="PANTHER" id="PTHR13812">
    <property type="entry name" value="KETIMINE REDUCTASE MU-CRYSTALLIN"/>
    <property type="match status" value="1"/>
</dbReference>
<evidence type="ECO:0000313" key="1">
    <source>
        <dbReference type="EMBL" id="WPY01429.1"/>
    </source>
</evidence>
<dbReference type="Pfam" id="PF02423">
    <property type="entry name" value="OCD_Mu_crystall"/>
    <property type="match status" value="1"/>
</dbReference>
<dbReference type="PANTHER" id="PTHR13812:SF19">
    <property type="entry name" value="KETIMINE REDUCTASE MU-CRYSTALLIN"/>
    <property type="match status" value="1"/>
</dbReference>
<proteinExistence type="predicted"/>
<dbReference type="Gene3D" id="3.30.1780.10">
    <property type="entry name" value="ornithine cyclodeaminase, domain 1"/>
    <property type="match status" value="1"/>
</dbReference>
<dbReference type="Gene3D" id="3.40.50.720">
    <property type="entry name" value="NAD(P)-binding Rossmann-like Domain"/>
    <property type="match status" value="1"/>
</dbReference>
<evidence type="ECO:0000313" key="2">
    <source>
        <dbReference type="Proteomes" id="UP001326613"/>
    </source>
</evidence>
<dbReference type="RefSeq" id="WP_323738202.1">
    <property type="nucleotide sequence ID" value="NZ_CP112932.1"/>
</dbReference>
<dbReference type="SUPFAM" id="SSF51735">
    <property type="entry name" value="NAD(P)-binding Rossmann-fold domains"/>
    <property type="match status" value="1"/>
</dbReference>